<dbReference type="RefSeq" id="WP_311362428.1">
    <property type="nucleotide sequence ID" value="NZ_JAVRIE010000006.1"/>
</dbReference>
<accession>A0AAW8R3P9</accession>
<evidence type="ECO:0000313" key="2">
    <source>
        <dbReference type="EMBL" id="MDT0583659.1"/>
    </source>
</evidence>
<comment type="caution">
    <text evidence="2">The sequence shown here is derived from an EMBL/GenBank/DDBJ whole genome shotgun (WGS) entry which is preliminary data.</text>
</comment>
<dbReference type="EMBL" id="JAVRIE010000006">
    <property type="protein sequence ID" value="MDT0583659.1"/>
    <property type="molecule type" value="Genomic_DNA"/>
</dbReference>
<dbReference type="AlphaFoldDB" id="A0AAW8R3P9"/>
<keyword evidence="1" id="KW-1133">Transmembrane helix</keyword>
<evidence type="ECO:0000256" key="1">
    <source>
        <dbReference type="SAM" id="Phobius"/>
    </source>
</evidence>
<keyword evidence="1" id="KW-0812">Transmembrane</keyword>
<gene>
    <name evidence="2" type="ORF">RM544_14010</name>
</gene>
<keyword evidence="1" id="KW-0472">Membrane</keyword>
<dbReference type="Gene3D" id="3.30.420.40">
    <property type="match status" value="1"/>
</dbReference>
<feature type="transmembrane region" description="Helical" evidence="1">
    <location>
        <begin position="175"/>
        <end position="195"/>
    </location>
</feature>
<name>A0AAW8R3P9_9ALTE</name>
<dbReference type="Proteomes" id="UP001249020">
    <property type="component" value="Unassembled WGS sequence"/>
</dbReference>
<keyword evidence="3" id="KW-1185">Reference proteome</keyword>
<sequence>MFLNFMKRFSSVLYVQIWEERLKVTDVANDESFDDLPIVVIQTQEKGKKVISGIGKRAANSVKQNEIAVNPFSHPRALLSNFYVGEKLLQHAFKSLGSIKSFRPRPKVVMHPMEKTEGGLTAIEERAFRELALGAGAIDIKIHVGKPLNTNGFQFDEFQEENKEGIYNEDTKQSFSYIATFLIYFFIVIFAVWYFGG</sequence>
<proteinExistence type="predicted"/>
<organism evidence="2 3">
    <name type="scientific">Brumicola blandensis</name>
    <dbReference type="NCBI Taxonomy" id="3075611"/>
    <lineage>
        <taxon>Bacteria</taxon>
        <taxon>Pseudomonadati</taxon>
        <taxon>Pseudomonadota</taxon>
        <taxon>Gammaproteobacteria</taxon>
        <taxon>Alteromonadales</taxon>
        <taxon>Alteromonadaceae</taxon>
        <taxon>Brumicola</taxon>
    </lineage>
</organism>
<protein>
    <submittedName>
        <fullName evidence="2">Rod shape-determining protein MreB</fullName>
    </submittedName>
</protein>
<reference evidence="2 3" key="1">
    <citation type="submission" date="2023-09" db="EMBL/GenBank/DDBJ databases">
        <authorList>
            <person name="Rey-Velasco X."/>
        </authorList>
    </citation>
    <scope>NUCLEOTIDE SEQUENCE [LARGE SCALE GENOMIC DNA]</scope>
    <source>
        <strain evidence="2 3">W409</strain>
    </source>
</reference>
<evidence type="ECO:0000313" key="3">
    <source>
        <dbReference type="Proteomes" id="UP001249020"/>
    </source>
</evidence>